<dbReference type="Proteomes" id="UP000509222">
    <property type="component" value="Chromosome"/>
</dbReference>
<dbReference type="GO" id="GO:0004640">
    <property type="term" value="F:phosphoribosylanthranilate isomerase activity"/>
    <property type="evidence" value="ECO:0007669"/>
    <property type="project" value="TreeGrafter"/>
</dbReference>
<dbReference type="PANTHER" id="PTHR22854:SF2">
    <property type="entry name" value="INDOLE-3-GLYCEROL-PHOSPHATE SYNTHASE"/>
    <property type="match status" value="1"/>
</dbReference>
<dbReference type="InterPro" id="IPR011060">
    <property type="entry name" value="RibuloseP-bd_barrel"/>
</dbReference>
<comment type="pathway">
    <text evidence="2 9">Amino-acid biosynthesis; L-tryptophan biosynthesis; L-tryptophan from chorismate: step 4/5.</text>
</comment>
<dbReference type="Gene3D" id="3.20.20.70">
    <property type="entry name" value="Aldolase class I"/>
    <property type="match status" value="1"/>
</dbReference>
<dbReference type="AlphaFoldDB" id="A0A7H8QB59"/>
<evidence type="ECO:0000259" key="10">
    <source>
        <dbReference type="Pfam" id="PF00218"/>
    </source>
</evidence>
<dbReference type="UniPathway" id="UPA00035">
    <property type="reaction ID" value="UER00043"/>
</dbReference>
<comment type="similarity">
    <text evidence="3 9">Belongs to the TrpC family.</text>
</comment>
<dbReference type="EMBL" id="CP051177">
    <property type="protein sequence ID" value="QKX50802.1"/>
    <property type="molecule type" value="Genomic_DNA"/>
</dbReference>
<comment type="catalytic activity">
    <reaction evidence="1 9">
        <text>1-(2-carboxyphenylamino)-1-deoxy-D-ribulose 5-phosphate + H(+) = (1S,2R)-1-C-(indol-3-yl)glycerol 3-phosphate + CO2 + H2O</text>
        <dbReference type="Rhea" id="RHEA:23476"/>
        <dbReference type="ChEBI" id="CHEBI:15377"/>
        <dbReference type="ChEBI" id="CHEBI:15378"/>
        <dbReference type="ChEBI" id="CHEBI:16526"/>
        <dbReference type="ChEBI" id="CHEBI:58613"/>
        <dbReference type="ChEBI" id="CHEBI:58866"/>
        <dbReference type="EC" id="4.1.1.48"/>
    </reaction>
</comment>
<evidence type="ECO:0000256" key="1">
    <source>
        <dbReference type="ARBA" id="ARBA00001633"/>
    </source>
</evidence>
<dbReference type="FunFam" id="3.20.20.70:FF:000024">
    <property type="entry name" value="Indole-3-glycerol phosphate synthase"/>
    <property type="match status" value="1"/>
</dbReference>
<dbReference type="SUPFAM" id="SSF51366">
    <property type="entry name" value="Ribulose-phoshate binding barrel"/>
    <property type="match status" value="1"/>
</dbReference>
<keyword evidence="5 9" id="KW-0210">Decarboxylase</keyword>
<evidence type="ECO:0000256" key="7">
    <source>
        <dbReference type="ARBA" id="ARBA00023141"/>
    </source>
</evidence>
<dbReference type="EC" id="4.1.1.48" evidence="9"/>
<evidence type="ECO:0000313" key="12">
    <source>
        <dbReference type="Proteomes" id="UP000509222"/>
    </source>
</evidence>
<dbReference type="InterPro" id="IPR045186">
    <property type="entry name" value="Indole-3-glycerol_P_synth"/>
</dbReference>
<organism evidence="11 12">
    <name type="scientific">Planococcus glaciei</name>
    <dbReference type="NCBI Taxonomy" id="459472"/>
    <lineage>
        <taxon>Bacteria</taxon>
        <taxon>Bacillati</taxon>
        <taxon>Bacillota</taxon>
        <taxon>Bacilli</taxon>
        <taxon>Bacillales</taxon>
        <taxon>Caryophanaceae</taxon>
        <taxon>Planococcus</taxon>
    </lineage>
</organism>
<gene>
    <name evidence="9 11" type="primary">trpC</name>
    <name evidence="11" type="ORF">HF394_09505</name>
</gene>
<dbReference type="NCBIfam" id="NF001377">
    <property type="entry name" value="PRK00278.2-4"/>
    <property type="match status" value="1"/>
</dbReference>
<evidence type="ECO:0000256" key="3">
    <source>
        <dbReference type="ARBA" id="ARBA00008737"/>
    </source>
</evidence>
<feature type="domain" description="Indole-3-glycerol phosphate synthase" evidence="10">
    <location>
        <begin position="5"/>
        <end position="249"/>
    </location>
</feature>
<dbReference type="InterPro" id="IPR013785">
    <property type="entry name" value="Aldolase_TIM"/>
</dbReference>
<keyword evidence="7 9" id="KW-0057">Aromatic amino acid biosynthesis</keyword>
<keyword evidence="8 9" id="KW-0456">Lyase</keyword>
<dbReference type="Pfam" id="PF00218">
    <property type="entry name" value="IGPS"/>
    <property type="match status" value="1"/>
</dbReference>
<evidence type="ECO:0000256" key="4">
    <source>
        <dbReference type="ARBA" id="ARBA00022605"/>
    </source>
</evidence>
<dbReference type="InterPro" id="IPR013798">
    <property type="entry name" value="Indole-3-glycerol_P_synth_dom"/>
</dbReference>
<evidence type="ECO:0000256" key="8">
    <source>
        <dbReference type="ARBA" id="ARBA00023239"/>
    </source>
</evidence>
<dbReference type="CDD" id="cd00331">
    <property type="entry name" value="IGPS"/>
    <property type="match status" value="1"/>
</dbReference>
<dbReference type="NCBIfam" id="NF001371">
    <property type="entry name" value="PRK00278.1-3"/>
    <property type="match status" value="1"/>
</dbReference>
<sequence length="257" mass="28090">MTILDQIIETKRMEIKQYEKVEANGQAFPKKTRLADHLRSQKGVISEIKRASPSKGDIRTEVDVVAQAKKYEEAGAAAISVLTDETYFKGSIDDLREVAKNVSIPVLCKDFMISEIQIDRAKHAGATIILLIVAALGKEELHRLFGYAASLGLEVLVEVHDAQELAQALELDAELIGINNRDLKTFEVSVNRTVELAKTFPFGGNRLLISESGLHSKEDAAVVFGSGASGILVGEALMRSEDPGTWIREATTEEAVK</sequence>
<dbReference type="GO" id="GO:0000162">
    <property type="term" value="P:L-tryptophan biosynthetic process"/>
    <property type="evidence" value="ECO:0007669"/>
    <property type="project" value="UniProtKB-UniRule"/>
</dbReference>
<dbReference type="HAMAP" id="MF_00134_A">
    <property type="entry name" value="IGPS_A"/>
    <property type="match status" value="1"/>
</dbReference>
<keyword evidence="6 9" id="KW-0822">Tryptophan biosynthesis</keyword>
<dbReference type="InterPro" id="IPR001468">
    <property type="entry name" value="Indole-3-GlycerolPSynthase_CS"/>
</dbReference>
<dbReference type="PROSITE" id="PS00614">
    <property type="entry name" value="IGPS"/>
    <property type="match status" value="1"/>
</dbReference>
<evidence type="ECO:0000256" key="9">
    <source>
        <dbReference type="HAMAP-Rule" id="MF_00134"/>
    </source>
</evidence>
<proteinExistence type="inferred from homology"/>
<evidence type="ECO:0000256" key="5">
    <source>
        <dbReference type="ARBA" id="ARBA00022793"/>
    </source>
</evidence>
<keyword evidence="4 9" id="KW-0028">Amino-acid biosynthesis</keyword>
<dbReference type="GO" id="GO:0004425">
    <property type="term" value="F:indole-3-glycerol-phosphate synthase activity"/>
    <property type="evidence" value="ECO:0007669"/>
    <property type="project" value="UniProtKB-UniRule"/>
</dbReference>
<evidence type="ECO:0000256" key="6">
    <source>
        <dbReference type="ARBA" id="ARBA00022822"/>
    </source>
</evidence>
<evidence type="ECO:0000256" key="2">
    <source>
        <dbReference type="ARBA" id="ARBA00004696"/>
    </source>
</evidence>
<dbReference type="HAMAP" id="MF_00134_B">
    <property type="entry name" value="IGPS_B"/>
    <property type="match status" value="1"/>
</dbReference>
<dbReference type="PANTHER" id="PTHR22854">
    <property type="entry name" value="TRYPTOPHAN BIOSYNTHESIS PROTEIN"/>
    <property type="match status" value="1"/>
</dbReference>
<protein>
    <recommendedName>
        <fullName evidence="9">Indole-3-glycerol phosphate synthase</fullName>
        <shortName evidence="9">IGPS</shortName>
        <ecNumber evidence="9">4.1.1.48</ecNumber>
    </recommendedName>
</protein>
<dbReference type="RefSeq" id="WP_036807565.1">
    <property type="nucleotide sequence ID" value="NZ_CP051177.1"/>
</dbReference>
<name>A0A7H8QB59_9BACL</name>
<evidence type="ECO:0000313" key="11">
    <source>
        <dbReference type="EMBL" id="QKX50802.1"/>
    </source>
</evidence>
<keyword evidence="12" id="KW-1185">Reference proteome</keyword>
<accession>A0A7H8QB59</accession>
<reference evidence="12" key="1">
    <citation type="submission" date="2020-06" db="EMBL/GenBank/DDBJ databases">
        <title>Isolation of Planomicrobium glaciei.</title>
        <authorList>
            <person name="Malisova L."/>
            <person name="Safrankova R."/>
            <person name="Jakubu V."/>
            <person name="Spanelova P."/>
        </authorList>
    </citation>
    <scope>NUCLEOTIDE SEQUENCE [LARGE SCALE GENOMIC DNA]</scope>
    <source>
        <strain evidence="12">NRL-ATB46093</strain>
    </source>
</reference>